<accession>A0A391NU45</accession>
<evidence type="ECO:0000313" key="3">
    <source>
        <dbReference type="Proteomes" id="UP000265618"/>
    </source>
</evidence>
<gene>
    <name evidence="2" type="ORF">KIPB_000638</name>
</gene>
<feature type="region of interest" description="Disordered" evidence="1">
    <location>
        <begin position="1"/>
        <end position="24"/>
    </location>
</feature>
<name>A0A391NU45_9EUKA</name>
<sequence>MAPRRNKKKSAVKKPHLSTRSAKNGLLAALTHAGADNAAPMTDARIYVGDKVLEFPAGPMRLNQDANMWVFSGEPVEKKASEVVGNRKTSEVNAQIQALLSQTAAAAPKNDVEGIIAKQLDAMNVGGEPTAL</sequence>
<reference evidence="2 3" key="1">
    <citation type="journal article" date="2018" name="PLoS ONE">
        <title>The draft genome of Kipferlia bialata reveals reductive genome evolution in fornicate parasites.</title>
        <authorList>
            <person name="Tanifuji G."/>
            <person name="Takabayashi S."/>
            <person name="Kume K."/>
            <person name="Takagi M."/>
            <person name="Nakayama T."/>
            <person name="Kamikawa R."/>
            <person name="Inagaki Y."/>
            <person name="Hashimoto T."/>
        </authorList>
    </citation>
    <scope>NUCLEOTIDE SEQUENCE [LARGE SCALE GENOMIC DNA]</scope>
    <source>
        <strain evidence="2">NY0173</strain>
    </source>
</reference>
<dbReference type="Proteomes" id="UP000265618">
    <property type="component" value="Unassembled WGS sequence"/>
</dbReference>
<dbReference type="AlphaFoldDB" id="A0A391NU45"/>
<dbReference type="EMBL" id="BDIP01000078">
    <property type="protein sequence ID" value="GCA62013.1"/>
    <property type="molecule type" value="Genomic_DNA"/>
</dbReference>
<comment type="caution">
    <text evidence="2">The sequence shown here is derived from an EMBL/GenBank/DDBJ whole genome shotgun (WGS) entry which is preliminary data.</text>
</comment>
<proteinExistence type="predicted"/>
<organism evidence="2 3">
    <name type="scientific">Kipferlia bialata</name>
    <dbReference type="NCBI Taxonomy" id="797122"/>
    <lineage>
        <taxon>Eukaryota</taxon>
        <taxon>Metamonada</taxon>
        <taxon>Carpediemonas-like organisms</taxon>
        <taxon>Kipferlia</taxon>
    </lineage>
</organism>
<keyword evidence="3" id="KW-1185">Reference proteome</keyword>
<feature type="compositionally biased region" description="Basic residues" evidence="1">
    <location>
        <begin position="1"/>
        <end position="17"/>
    </location>
</feature>
<evidence type="ECO:0008006" key="4">
    <source>
        <dbReference type="Google" id="ProtNLM"/>
    </source>
</evidence>
<protein>
    <recommendedName>
        <fullName evidence="4">Nascent polypeptide-associated complex subunit beta</fullName>
    </recommendedName>
</protein>
<evidence type="ECO:0000313" key="2">
    <source>
        <dbReference type="EMBL" id="GCA62013.1"/>
    </source>
</evidence>
<evidence type="ECO:0000256" key="1">
    <source>
        <dbReference type="SAM" id="MobiDB-lite"/>
    </source>
</evidence>